<organism evidence="1 2">
    <name type="scientific">Cylicocyclus nassatus</name>
    <name type="common">Nematode worm</name>
    <dbReference type="NCBI Taxonomy" id="53992"/>
    <lineage>
        <taxon>Eukaryota</taxon>
        <taxon>Metazoa</taxon>
        <taxon>Ecdysozoa</taxon>
        <taxon>Nematoda</taxon>
        <taxon>Chromadorea</taxon>
        <taxon>Rhabditida</taxon>
        <taxon>Rhabditina</taxon>
        <taxon>Rhabditomorpha</taxon>
        <taxon>Strongyloidea</taxon>
        <taxon>Strongylidae</taxon>
        <taxon>Cylicocyclus</taxon>
    </lineage>
</organism>
<evidence type="ECO:0000313" key="2">
    <source>
        <dbReference type="Proteomes" id="UP001176961"/>
    </source>
</evidence>
<accession>A0AA36MF54</accession>
<reference evidence="1" key="1">
    <citation type="submission" date="2023-07" db="EMBL/GenBank/DDBJ databases">
        <authorList>
            <consortium name="CYATHOMIX"/>
        </authorList>
    </citation>
    <scope>NUCLEOTIDE SEQUENCE</scope>
    <source>
        <strain evidence="1">N/A</strain>
    </source>
</reference>
<gene>
    <name evidence="1" type="ORF">CYNAS_LOCUS20028</name>
</gene>
<protein>
    <submittedName>
        <fullName evidence="1">Uncharacterized protein</fullName>
    </submittedName>
</protein>
<proteinExistence type="predicted"/>
<dbReference type="AlphaFoldDB" id="A0AA36MF54"/>
<name>A0AA36MF54_CYLNA</name>
<dbReference type="Proteomes" id="UP001176961">
    <property type="component" value="Unassembled WGS sequence"/>
</dbReference>
<keyword evidence="2" id="KW-1185">Reference proteome</keyword>
<dbReference type="EMBL" id="CATQJL010000316">
    <property type="protein sequence ID" value="CAJ0608045.1"/>
    <property type="molecule type" value="Genomic_DNA"/>
</dbReference>
<evidence type="ECO:0000313" key="1">
    <source>
        <dbReference type="EMBL" id="CAJ0608045.1"/>
    </source>
</evidence>
<comment type="caution">
    <text evidence="1">The sequence shown here is derived from an EMBL/GenBank/DDBJ whole genome shotgun (WGS) entry which is preliminary data.</text>
</comment>
<sequence>MTAANLQQRQFTLFHKFSTEVRPSEMVRRDDRIRSMTCSFEEIAELEEEDTQFFERTSSDGRSPFAVAFDSPFAERRGSPSRSLNLSCARKLAVPRLCRGLSDPFLRRRLTPTMFEYLSPDRHDAGSHFLTLPSIPETASS</sequence>